<sequence length="209" mass="22742">MQTARTTPSRLAKRAHYDEATIHPILDEALFCTVSFAVDGQPMAIPTAFARKGDRVYIHGSVGSHFIRTIEQGGPVCISVMLTDGLVLAKSAFHHSVNYRSVVIFATAEKVTDENERMEALALITDHLIPGRWDDLRPTTSSEMRKTTVLAFSLAEASAKVRTGGPNDDPEDEGLPTWAGVIPMQTVRLTPLAAENSLGTPLPDYLQNA</sequence>
<name>A0A6P1WCU5_9BACT</name>
<keyword evidence="2" id="KW-1185">Reference proteome</keyword>
<dbReference type="RefSeq" id="WP_162392033.1">
    <property type="nucleotide sequence ID" value="NZ_CP045997.1"/>
</dbReference>
<dbReference type="InterPro" id="IPR012349">
    <property type="entry name" value="Split_barrel_FMN-bd"/>
</dbReference>
<dbReference type="EMBL" id="CP045997">
    <property type="protein sequence ID" value="QHW01617.1"/>
    <property type="molecule type" value="Genomic_DNA"/>
</dbReference>
<evidence type="ECO:0000313" key="1">
    <source>
        <dbReference type="EMBL" id="QHW01617.1"/>
    </source>
</evidence>
<dbReference type="InterPro" id="IPR024747">
    <property type="entry name" value="Pyridox_Oxase-rel"/>
</dbReference>
<evidence type="ECO:0000313" key="2">
    <source>
        <dbReference type="Proteomes" id="UP000464577"/>
    </source>
</evidence>
<protein>
    <submittedName>
        <fullName evidence="1">Pyridoxamine 5'-phosphate oxidase family protein</fullName>
    </submittedName>
</protein>
<dbReference type="PANTHER" id="PTHR34071:SF2">
    <property type="entry name" value="FLAVIN-NUCLEOTIDE-BINDING PROTEIN"/>
    <property type="match status" value="1"/>
</dbReference>
<dbReference type="Gene3D" id="2.30.110.10">
    <property type="entry name" value="Electron Transport, Fmn-binding Protein, Chain A"/>
    <property type="match status" value="1"/>
</dbReference>
<proteinExistence type="predicted"/>
<gene>
    <name evidence="1" type="ORF">GJR95_39140</name>
</gene>
<dbReference type="KEGG" id="senf:GJR95_39140"/>
<reference evidence="1 2" key="1">
    <citation type="submission" date="2019-11" db="EMBL/GenBank/DDBJ databases">
        <title>Spirosoma endbachense sp. nov., isolated from a natural salt meadow.</title>
        <authorList>
            <person name="Rojas J."/>
            <person name="Ambika Manirajan B."/>
            <person name="Ratering S."/>
            <person name="Suarez C."/>
            <person name="Geissler-Plaum R."/>
            <person name="Schnell S."/>
        </authorList>
    </citation>
    <scope>NUCLEOTIDE SEQUENCE [LARGE SCALE GENOMIC DNA]</scope>
    <source>
        <strain evidence="1 2">I-24</strain>
    </source>
</reference>
<dbReference type="Pfam" id="PF12900">
    <property type="entry name" value="Pyridox_ox_2"/>
    <property type="match status" value="1"/>
</dbReference>
<dbReference type="AlphaFoldDB" id="A0A6P1WCU5"/>
<dbReference type="Proteomes" id="UP000464577">
    <property type="component" value="Chromosome"/>
</dbReference>
<accession>A0A6P1WCU5</accession>
<dbReference type="PANTHER" id="PTHR34071">
    <property type="entry name" value="5-NITROIMIDAZOLE ANTIBIOTICS RESISTANCE PROTEIN, NIMA-FAMILY-RELATED PROTEIN-RELATED"/>
    <property type="match status" value="1"/>
</dbReference>
<dbReference type="SUPFAM" id="SSF50475">
    <property type="entry name" value="FMN-binding split barrel"/>
    <property type="match status" value="1"/>
</dbReference>
<organism evidence="1 2">
    <name type="scientific">Spirosoma endbachense</name>
    <dbReference type="NCBI Taxonomy" id="2666025"/>
    <lineage>
        <taxon>Bacteria</taxon>
        <taxon>Pseudomonadati</taxon>
        <taxon>Bacteroidota</taxon>
        <taxon>Cytophagia</taxon>
        <taxon>Cytophagales</taxon>
        <taxon>Cytophagaceae</taxon>
        <taxon>Spirosoma</taxon>
    </lineage>
</organism>